<dbReference type="GO" id="GO:0008270">
    <property type="term" value="F:zinc ion binding"/>
    <property type="evidence" value="ECO:0007669"/>
    <property type="project" value="UniProtKB-KW"/>
</dbReference>
<reference evidence="4" key="1">
    <citation type="submission" date="2023-03" db="EMBL/GenBank/DDBJ databases">
        <title>Massive genome expansion in bonnet fungi (Mycena s.s.) driven by repeated elements and novel gene families across ecological guilds.</title>
        <authorList>
            <consortium name="Lawrence Berkeley National Laboratory"/>
            <person name="Harder C.B."/>
            <person name="Miyauchi S."/>
            <person name="Viragh M."/>
            <person name="Kuo A."/>
            <person name="Thoen E."/>
            <person name="Andreopoulos B."/>
            <person name="Lu D."/>
            <person name="Skrede I."/>
            <person name="Drula E."/>
            <person name="Henrissat B."/>
            <person name="Morin E."/>
            <person name="Kohler A."/>
            <person name="Barry K."/>
            <person name="LaButti K."/>
            <person name="Morin E."/>
            <person name="Salamov A."/>
            <person name="Lipzen A."/>
            <person name="Mereny Z."/>
            <person name="Hegedus B."/>
            <person name="Baldrian P."/>
            <person name="Stursova M."/>
            <person name="Weitz H."/>
            <person name="Taylor A."/>
            <person name="Grigoriev I.V."/>
            <person name="Nagy L.G."/>
            <person name="Martin F."/>
            <person name="Kauserud H."/>
        </authorList>
    </citation>
    <scope>NUCLEOTIDE SEQUENCE</scope>
    <source>
        <strain evidence="4">9284</strain>
    </source>
</reference>
<evidence type="ECO:0000313" key="5">
    <source>
        <dbReference type="Proteomes" id="UP001221142"/>
    </source>
</evidence>
<dbReference type="SMART" id="SM00355">
    <property type="entry name" value="ZnF_C2H2"/>
    <property type="match status" value="3"/>
</dbReference>
<keyword evidence="1" id="KW-0862">Zinc</keyword>
<feature type="compositionally biased region" description="Low complexity" evidence="2">
    <location>
        <begin position="105"/>
        <end position="117"/>
    </location>
</feature>
<keyword evidence="1" id="KW-0863">Zinc-finger</keyword>
<feature type="region of interest" description="Disordered" evidence="2">
    <location>
        <begin position="1"/>
        <end position="23"/>
    </location>
</feature>
<dbReference type="AlphaFoldDB" id="A0AAD7BUS0"/>
<proteinExistence type="predicted"/>
<evidence type="ECO:0000256" key="2">
    <source>
        <dbReference type="SAM" id="MobiDB-lite"/>
    </source>
</evidence>
<gene>
    <name evidence="4" type="ORF">FB45DRAFT_538421</name>
</gene>
<name>A0AAD7BUS0_9AGAR</name>
<dbReference type="EMBL" id="JARKIF010000009">
    <property type="protein sequence ID" value="KAJ7630560.1"/>
    <property type="molecule type" value="Genomic_DNA"/>
</dbReference>
<sequence length="377" mass="42081">MRSVARPSISNCDTPNGNAPVSSAHSFSTLRSWCGDIVAEASTITQPIVSRSQEASPPTCLPPSAFTQQISREASPHLSEPRNASSFMSPSPLDTPFEPLDTPFEPLDTPLEPLDTPLQPLETVLRGEHTKTSGIVGGLVAPPVRPQPAPVRPQPVPRRRQPQRDAPITPPTPTPATDSTPEDSQFIMVAGQYYRWFCTAVGGCDFRFNRLQDAARHASMHAQAETQLNVKCRDRHCVSHFKAETEMYVHWLLWHASDDEVELHANPSVRDAVLEQRNKRQQEGRVWPCGPAIYFPCKRVDCNAFFDTQEHRDAHCVTHDVPRPWICTVRTCQRDFTHFRQLKGHAIESHPDATEAHVSFIRAGAFDAMLLEPEEGP</sequence>
<dbReference type="Proteomes" id="UP001221142">
    <property type="component" value="Unassembled WGS sequence"/>
</dbReference>
<organism evidence="4 5">
    <name type="scientific">Roridomyces roridus</name>
    <dbReference type="NCBI Taxonomy" id="1738132"/>
    <lineage>
        <taxon>Eukaryota</taxon>
        <taxon>Fungi</taxon>
        <taxon>Dikarya</taxon>
        <taxon>Basidiomycota</taxon>
        <taxon>Agaricomycotina</taxon>
        <taxon>Agaricomycetes</taxon>
        <taxon>Agaricomycetidae</taxon>
        <taxon>Agaricales</taxon>
        <taxon>Marasmiineae</taxon>
        <taxon>Mycenaceae</taxon>
        <taxon>Roridomyces</taxon>
    </lineage>
</organism>
<comment type="caution">
    <text evidence="4">The sequence shown here is derived from an EMBL/GenBank/DDBJ whole genome shotgun (WGS) entry which is preliminary data.</text>
</comment>
<feature type="compositionally biased region" description="Pro residues" evidence="2">
    <location>
        <begin position="143"/>
        <end position="156"/>
    </location>
</feature>
<evidence type="ECO:0000256" key="1">
    <source>
        <dbReference type="PROSITE-ProRule" id="PRU00042"/>
    </source>
</evidence>
<evidence type="ECO:0000313" key="4">
    <source>
        <dbReference type="EMBL" id="KAJ7630560.1"/>
    </source>
</evidence>
<feature type="domain" description="C2H2-type" evidence="3">
    <location>
        <begin position="295"/>
        <end position="324"/>
    </location>
</feature>
<feature type="region of interest" description="Disordered" evidence="2">
    <location>
        <begin position="49"/>
        <end position="117"/>
    </location>
</feature>
<protein>
    <recommendedName>
        <fullName evidence="3">C2H2-type domain-containing protein</fullName>
    </recommendedName>
</protein>
<evidence type="ECO:0000259" key="3">
    <source>
        <dbReference type="PROSITE" id="PS50157"/>
    </source>
</evidence>
<dbReference type="PROSITE" id="PS50157">
    <property type="entry name" value="ZINC_FINGER_C2H2_2"/>
    <property type="match status" value="1"/>
</dbReference>
<dbReference type="PROSITE" id="PS00028">
    <property type="entry name" value="ZINC_FINGER_C2H2_1"/>
    <property type="match status" value="3"/>
</dbReference>
<feature type="region of interest" description="Disordered" evidence="2">
    <location>
        <begin position="132"/>
        <end position="182"/>
    </location>
</feature>
<dbReference type="InterPro" id="IPR013087">
    <property type="entry name" value="Znf_C2H2_type"/>
</dbReference>
<keyword evidence="5" id="KW-1185">Reference proteome</keyword>
<keyword evidence="1" id="KW-0479">Metal-binding</keyword>
<feature type="compositionally biased region" description="Polar residues" evidence="2">
    <location>
        <begin position="8"/>
        <end position="23"/>
    </location>
</feature>
<accession>A0AAD7BUS0</accession>